<keyword evidence="2" id="KW-1185">Reference proteome</keyword>
<dbReference type="Proteomes" id="UP000579647">
    <property type="component" value="Unassembled WGS sequence"/>
</dbReference>
<accession>A0A840WKV9</accession>
<organism evidence="1 2">
    <name type="scientific">Nocardiopsis metallicus</name>
    <dbReference type="NCBI Taxonomy" id="179819"/>
    <lineage>
        <taxon>Bacteria</taxon>
        <taxon>Bacillati</taxon>
        <taxon>Actinomycetota</taxon>
        <taxon>Actinomycetes</taxon>
        <taxon>Streptosporangiales</taxon>
        <taxon>Nocardiopsidaceae</taxon>
        <taxon>Nocardiopsis</taxon>
    </lineage>
</organism>
<name>A0A840WKV9_9ACTN</name>
<dbReference type="AlphaFoldDB" id="A0A840WKV9"/>
<gene>
    <name evidence="1" type="ORF">HNR07_004768</name>
</gene>
<protein>
    <submittedName>
        <fullName evidence="1">Uncharacterized protein</fullName>
    </submittedName>
</protein>
<proteinExistence type="predicted"/>
<dbReference type="EMBL" id="JACHDO010000001">
    <property type="protein sequence ID" value="MBB5493631.1"/>
    <property type="molecule type" value="Genomic_DNA"/>
</dbReference>
<comment type="caution">
    <text evidence="1">The sequence shown here is derived from an EMBL/GenBank/DDBJ whole genome shotgun (WGS) entry which is preliminary data.</text>
</comment>
<sequence>MSRRSTTVGASRASTLSFGTAPTAGMVVSYITALLM</sequence>
<evidence type="ECO:0000313" key="1">
    <source>
        <dbReference type="EMBL" id="MBB5493631.1"/>
    </source>
</evidence>
<reference evidence="1 2" key="1">
    <citation type="submission" date="2020-08" db="EMBL/GenBank/DDBJ databases">
        <title>Sequencing the genomes of 1000 actinobacteria strains.</title>
        <authorList>
            <person name="Klenk H.-P."/>
        </authorList>
    </citation>
    <scope>NUCLEOTIDE SEQUENCE [LARGE SCALE GENOMIC DNA]</scope>
    <source>
        <strain evidence="1 2">DSM 44598</strain>
    </source>
</reference>
<evidence type="ECO:0000313" key="2">
    <source>
        <dbReference type="Proteomes" id="UP000579647"/>
    </source>
</evidence>